<feature type="non-terminal residue" evidence="1">
    <location>
        <position position="1"/>
    </location>
</feature>
<proteinExistence type="predicted"/>
<dbReference type="AlphaFoldDB" id="A0A382ZRS6"/>
<reference evidence="1" key="1">
    <citation type="submission" date="2018-05" db="EMBL/GenBank/DDBJ databases">
        <authorList>
            <person name="Lanie J.A."/>
            <person name="Ng W.-L."/>
            <person name="Kazmierczak K.M."/>
            <person name="Andrzejewski T.M."/>
            <person name="Davidsen T.M."/>
            <person name="Wayne K.J."/>
            <person name="Tettelin H."/>
            <person name="Glass J.I."/>
            <person name="Rusch D."/>
            <person name="Podicherti R."/>
            <person name="Tsui H.-C.T."/>
            <person name="Winkler M.E."/>
        </authorList>
    </citation>
    <scope>NUCLEOTIDE SEQUENCE</scope>
</reference>
<dbReference type="EMBL" id="UINC01185574">
    <property type="protein sequence ID" value="SVD97348.1"/>
    <property type="molecule type" value="Genomic_DNA"/>
</dbReference>
<evidence type="ECO:0000313" key="1">
    <source>
        <dbReference type="EMBL" id="SVD97348.1"/>
    </source>
</evidence>
<name>A0A382ZRS6_9ZZZZ</name>
<organism evidence="1">
    <name type="scientific">marine metagenome</name>
    <dbReference type="NCBI Taxonomy" id="408172"/>
    <lineage>
        <taxon>unclassified sequences</taxon>
        <taxon>metagenomes</taxon>
        <taxon>ecological metagenomes</taxon>
    </lineage>
</organism>
<protein>
    <submittedName>
        <fullName evidence="1">Uncharacterized protein</fullName>
    </submittedName>
</protein>
<accession>A0A382ZRS6</accession>
<sequence length="50" mass="5878">PLNDLPIPPIDNIHVLHFGNPATTDGRYTVHMYFLPEETYLNWEEEPEKL</sequence>
<gene>
    <name evidence="1" type="ORF">METZ01_LOCUS450202</name>
</gene>